<feature type="transmembrane region" description="Helical" evidence="6">
    <location>
        <begin position="127"/>
        <end position="151"/>
    </location>
</feature>
<evidence type="ECO:0000256" key="2">
    <source>
        <dbReference type="ARBA" id="ARBA00022475"/>
    </source>
</evidence>
<keyword evidence="3 6" id="KW-0812">Transmembrane</keyword>
<name>A0A1N7AZ08_9BACT</name>
<keyword evidence="2" id="KW-1003">Cell membrane</keyword>
<evidence type="ECO:0000256" key="6">
    <source>
        <dbReference type="SAM" id="Phobius"/>
    </source>
</evidence>
<keyword evidence="5 6" id="KW-0472">Membrane</keyword>
<dbReference type="OrthoDB" id="5751261at2"/>
<dbReference type="Proteomes" id="UP000185924">
    <property type="component" value="Unassembled WGS sequence"/>
</dbReference>
<dbReference type="RefSeq" id="WP_076423151.1">
    <property type="nucleotide sequence ID" value="NZ_FTNM01000006.1"/>
</dbReference>
<evidence type="ECO:0000313" key="7">
    <source>
        <dbReference type="EMBL" id="SIR44228.1"/>
    </source>
</evidence>
<evidence type="ECO:0000256" key="4">
    <source>
        <dbReference type="ARBA" id="ARBA00022989"/>
    </source>
</evidence>
<evidence type="ECO:0000313" key="8">
    <source>
        <dbReference type="Proteomes" id="UP000185924"/>
    </source>
</evidence>
<dbReference type="InterPro" id="IPR002797">
    <property type="entry name" value="Polysacc_synth"/>
</dbReference>
<evidence type="ECO:0000256" key="1">
    <source>
        <dbReference type="ARBA" id="ARBA00004651"/>
    </source>
</evidence>
<gene>
    <name evidence="7" type="ORF">SAMN05421545_3682</name>
</gene>
<dbReference type="Pfam" id="PF01943">
    <property type="entry name" value="Polysacc_synt"/>
    <property type="match status" value="1"/>
</dbReference>
<feature type="transmembrane region" description="Helical" evidence="6">
    <location>
        <begin position="81"/>
        <end position="107"/>
    </location>
</feature>
<feature type="transmembrane region" description="Helical" evidence="6">
    <location>
        <begin position="40"/>
        <end position="60"/>
    </location>
</feature>
<feature type="transmembrane region" description="Helical" evidence="6">
    <location>
        <begin position="434"/>
        <end position="457"/>
    </location>
</feature>
<keyword evidence="4 6" id="KW-1133">Transmembrane helix</keyword>
<sequence length="511" mass="57257">MAINQLKAGALLSYASIGINNIVGLLFTPFMLRMLGKSEFGLYSLVASVVAYLTVLDLGLGNAVVRYTAKYRAQNRQQEQYSLFGMFLMLYCSISLLVILAGTLLYHNVEVLFGNALTAAELEKARIMVVLLIFNLAATFPLSIFGSIIVAYENYVFQKLVNIVRALITPCLMIPLLLLGYKAIGIVLVITLLNIISLLVNCWYCFTKLKIKLHFRKMEWQVLKGISTYSFFIFLGVIVDKIYWSTGQFVLGVVAGTAVVAVYAIAVQLQMYYMSLSTAISGVFLPKITAMVARNTSDREVSDLFIRTGRIQFIVMAFVLSVFILFGKTFIILWAGPDYADAYLIAVLLMIPLTIPLIQTLGISILQARNQHKFRSLVYILVATASLAISIPLAKVYGGIGCAIGTSFSLIVGNIIVMNIYYYKRVRIDIPRFWREIGSMSLPVIVLIPVGVLLNYLSPEVTFISLFIKVLIFSILYLNAIWWKGLNNYERELFWVPAKKVISKVKLHYNN</sequence>
<feature type="transmembrane region" description="Helical" evidence="6">
    <location>
        <begin position="313"/>
        <end position="336"/>
    </location>
</feature>
<feature type="transmembrane region" description="Helical" evidence="6">
    <location>
        <begin position="163"/>
        <end position="180"/>
    </location>
</feature>
<dbReference type="STRING" id="1077936.SAMN05421545_3682"/>
<dbReference type="GO" id="GO:0005886">
    <property type="term" value="C:plasma membrane"/>
    <property type="evidence" value="ECO:0007669"/>
    <property type="project" value="UniProtKB-SubCell"/>
</dbReference>
<comment type="subcellular location">
    <subcellularLocation>
        <location evidence="1">Cell membrane</location>
        <topology evidence="1">Multi-pass membrane protein</topology>
    </subcellularLocation>
</comment>
<evidence type="ECO:0000256" key="3">
    <source>
        <dbReference type="ARBA" id="ARBA00022692"/>
    </source>
</evidence>
<dbReference type="AlphaFoldDB" id="A0A1N7AZ08"/>
<organism evidence="7 8">
    <name type="scientific">Pontibacter lucknowensis</name>
    <dbReference type="NCBI Taxonomy" id="1077936"/>
    <lineage>
        <taxon>Bacteria</taxon>
        <taxon>Pseudomonadati</taxon>
        <taxon>Bacteroidota</taxon>
        <taxon>Cytophagia</taxon>
        <taxon>Cytophagales</taxon>
        <taxon>Hymenobacteraceae</taxon>
        <taxon>Pontibacter</taxon>
    </lineage>
</organism>
<protein>
    <submittedName>
        <fullName evidence="7">Membrane protein involved in the export of O-antigen and teichoic acid</fullName>
    </submittedName>
</protein>
<dbReference type="PANTHER" id="PTHR30250">
    <property type="entry name" value="PST FAMILY PREDICTED COLANIC ACID TRANSPORTER"/>
    <property type="match status" value="1"/>
</dbReference>
<reference evidence="8" key="1">
    <citation type="submission" date="2017-01" db="EMBL/GenBank/DDBJ databases">
        <authorList>
            <person name="Varghese N."/>
            <person name="Submissions S."/>
        </authorList>
    </citation>
    <scope>NUCLEOTIDE SEQUENCE [LARGE SCALE GENOMIC DNA]</scope>
    <source>
        <strain evidence="8">DM9</strain>
    </source>
</reference>
<dbReference type="InterPro" id="IPR050833">
    <property type="entry name" value="Poly_Biosynth_Transport"/>
</dbReference>
<feature type="transmembrane region" description="Helical" evidence="6">
    <location>
        <begin position="226"/>
        <end position="243"/>
    </location>
</feature>
<feature type="transmembrane region" description="Helical" evidence="6">
    <location>
        <begin position="403"/>
        <end position="422"/>
    </location>
</feature>
<dbReference type="EMBL" id="FTNM01000006">
    <property type="protein sequence ID" value="SIR44228.1"/>
    <property type="molecule type" value="Genomic_DNA"/>
</dbReference>
<feature type="transmembrane region" description="Helical" evidence="6">
    <location>
        <begin position="12"/>
        <end position="34"/>
    </location>
</feature>
<dbReference type="PANTHER" id="PTHR30250:SF26">
    <property type="entry name" value="PSMA PROTEIN"/>
    <property type="match status" value="1"/>
</dbReference>
<feature type="transmembrane region" description="Helical" evidence="6">
    <location>
        <begin position="377"/>
        <end position="397"/>
    </location>
</feature>
<feature type="transmembrane region" description="Helical" evidence="6">
    <location>
        <begin position="342"/>
        <end position="365"/>
    </location>
</feature>
<feature type="transmembrane region" description="Helical" evidence="6">
    <location>
        <begin position="186"/>
        <end position="206"/>
    </location>
</feature>
<feature type="transmembrane region" description="Helical" evidence="6">
    <location>
        <begin position="249"/>
        <end position="267"/>
    </location>
</feature>
<keyword evidence="8" id="KW-1185">Reference proteome</keyword>
<evidence type="ECO:0000256" key="5">
    <source>
        <dbReference type="ARBA" id="ARBA00023136"/>
    </source>
</evidence>
<proteinExistence type="predicted"/>
<accession>A0A1N7AZ08</accession>
<feature type="transmembrane region" description="Helical" evidence="6">
    <location>
        <begin position="463"/>
        <end position="483"/>
    </location>
</feature>